<feature type="region of interest" description="Disordered" evidence="1">
    <location>
        <begin position="90"/>
        <end position="112"/>
    </location>
</feature>
<protein>
    <submittedName>
        <fullName evidence="2">Uncharacterized protein</fullName>
    </submittedName>
</protein>
<comment type="caution">
    <text evidence="2">The sequence shown here is derived from an EMBL/GenBank/DDBJ whole genome shotgun (WGS) entry which is preliminary data.</text>
</comment>
<keyword evidence="3" id="KW-1185">Reference proteome</keyword>
<dbReference type="Proteomes" id="UP000235145">
    <property type="component" value="Unassembled WGS sequence"/>
</dbReference>
<reference evidence="2 3" key="1">
    <citation type="journal article" date="2017" name="Nat. Commun.">
        <title>Genome assembly with in vitro proximity ligation data and whole-genome triplication in lettuce.</title>
        <authorList>
            <person name="Reyes-Chin-Wo S."/>
            <person name="Wang Z."/>
            <person name="Yang X."/>
            <person name="Kozik A."/>
            <person name="Arikit S."/>
            <person name="Song C."/>
            <person name="Xia L."/>
            <person name="Froenicke L."/>
            <person name="Lavelle D.O."/>
            <person name="Truco M.J."/>
            <person name="Xia R."/>
            <person name="Zhu S."/>
            <person name="Xu C."/>
            <person name="Xu H."/>
            <person name="Xu X."/>
            <person name="Cox K."/>
            <person name="Korf I."/>
            <person name="Meyers B.C."/>
            <person name="Michelmore R.W."/>
        </authorList>
    </citation>
    <scope>NUCLEOTIDE SEQUENCE [LARGE SCALE GENOMIC DNA]</scope>
    <source>
        <strain evidence="3">cv. Salinas</strain>
        <tissue evidence="2">Seedlings</tissue>
    </source>
</reference>
<evidence type="ECO:0000313" key="2">
    <source>
        <dbReference type="EMBL" id="KAJ0185569.1"/>
    </source>
</evidence>
<dbReference type="InterPro" id="IPR044663">
    <property type="entry name" value="CAD1/NSL1-like"/>
</dbReference>
<dbReference type="PANTHER" id="PTHR33199:SF1">
    <property type="entry name" value="OS01G0958700 PROTEIN"/>
    <property type="match status" value="1"/>
</dbReference>
<dbReference type="GO" id="GO:0006952">
    <property type="term" value="P:defense response"/>
    <property type="evidence" value="ECO:0007669"/>
    <property type="project" value="InterPro"/>
</dbReference>
<evidence type="ECO:0000256" key="1">
    <source>
        <dbReference type="SAM" id="MobiDB-lite"/>
    </source>
</evidence>
<name>A0A9R1WQR7_LACSA</name>
<dbReference type="AlphaFoldDB" id="A0A9R1WQR7"/>
<dbReference type="PANTHER" id="PTHR33199">
    <property type="entry name" value="MACPF DOMAIN-CONTAINING PROTEIN CAD1"/>
    <property type="match status" value="1"/>
</dbReference>
<evidence type="ECO:0000313" key="3">
    <source>
        <dbReference type="Proteomes" id="UP000235145"/>
    </source>
</evidence>
<organism evidence="2 3">
    <name type="scientific">Lactuca sativa</name>
    <name type="common">Garden lettuce</name>
    <dbReference type="NCBI Taxonomy" id="4236"/>
    <lineage>
        <taxon>Eukaryota</taxon>
        <taxon>Viridiplantae</taxon>
        <taxon>Streptophyta</taxon>
        <taxon>Embryophyta</taxon>
        <taxon>Tracheophyta</taxon>
        <taxon>Spermatophyta</taxon>
        <taxon>Magnoliopsida</taxon>
        <taxon>eudicotyledons</taxon>
        <taxon>Gunneridae</taxon>
        <taxon>Pentapetalae</taxon>
        <taxon>asterids</taxon>
        <taxon>campanulids</taxon>
        <taxon>Asterales</taxon>
        <taxon>Asteraceae</taxon>
        <taxon>Cichorioideae</taxon>
        <taxon>Cichorieae</taxon>
        <taxon>Lactucinae</taxon>
        <taxon>Lactuca</taxon>
    </lineage>
</organism>
<dbReference type="GO" id="GO:0012501">
    <property type="term" value="P:programmed cell death"/>
    <property type="evidence" value="ECO:0007669"/>
    <property type="project" value="InterPro"/>
</dbReference>
<dbReference type="GO" id="GO:2000031">
    <property type="term" value="P:regulation of salicylic acid mediated signaling pathway"/>
    <property type="evidence" value="ECO:0007669"/>
    <property type="project" value="InterPro"/>
</dbReference>
<gene>
    <name evidence="2" type="ORF">LSAT_V11C900504710</name>
</gene>
<proteinExistence type="predicted"/>
<accession>A0A9R1WQR7</accession>
<sequence>MNLSIHEQQSVIASLQFSFFGPKLYVNSNPVDVVDTTPVMGLRPYLSRKRNNPLKIHVQHLSSLPKVFQLEDSVTRILIPIPTAVDITKRSKVKTSTMSPLPRSSPKTNSQL</sequence>
<dbReference type="EMBL" id="NBSK02000009">
    <property type="protein sequence ID" value="KAJ0185569.1"/>
    <property type="molecule type" value="Genomic_DNA"/>
</dbReference>